<dbReference type="SUPFAM" id="SSF48435">
    <property type="entry name" value="Bacterial muramidases"/>
    <property type="match status" value="1"/>
</dbReference>
<dbReference type="EMBL" id="PVNO01000024">
    <property type="protein sequence ID" value="PRO69525.1"/>
    <property type="molecule type" value="Genomic_DNA"/>
</dbReference>
<dbReference type="InterPro" id="IPR012289">
    <property type="entry name" value="Lytic_TGlycosylase_superhlx_L"/>
</dbReference>
<comment type="caution">
    <text evidence="5">The sequence shown here is derived from an EMBL/GenBank/DDBJ whole genome shotgun (WGS) entry which is preliminary data.</text>
</comment>
<dbReference type="Gene3D" id="1.25.20.10">
    <property type="entry name" value="Bacterial muramidases"/>
    <property type="match status" value="1"/>
</dbReference>
<organism evidence="5 6">
    <name type="scientific">Alteromonas gracilis</name>
    <dbReference type="NCBI Taxonomy" id="1479524"/>
    <lineage>
        <taxon>Bacteria</taxon>
        <taxon>Pseudomonadati</taxon>
        <taxon>Pseudomonadota</taxon>
        <taxon>Gammaproteobacteria</taxon>
        <taxon>Alteromonadales</taxon>
        <taxon>Alteromonadaceae</taxon>
        <taxon>Alteromonas/Salinimonas group</taxon>
        <taxon>Alteromonas</taxon>
    </lineage>
</organism>
<dbReference type="Pfam" id="PF14718">
    <property type="entry name" value="SLT_L"/>
    <property type="match status" value="1"/>
</dbReference>
<keyword evidence="6" id="KW-1185">Reference proteome</keyword>
<dbReference type="RefSeq" id="WP_105930832.1">
    <property type="nucleotide sequence ID" value="NZ_PVNO01000024.1"/>
</dbReference>
<dbReference type="InterPro" id="IPR037061">
    <property type="entry name" value="Lytic_TGlycoase_superhlx_L_sf"/>
</dbReference>
<keyword evidence="2" id="KW-0732">Signal</keyword>
<dbReference type="Gene3D" id="1.10.530.10">
    <property type="match status" value="1"/>
</dbReference>
<dbReference type="Gene3D" id="1.10.1240.20">
    <property type="entry name" value="Lytic transglycosylase, superhelical linker domain"/>
    <property type="match status" value="1"/>
</dbReference>
<evidence type="ECO:0000259" key="4">
    <source>
        <dbReference type="Pfam" id="PF14718"/>
    </source>
</evidence>
<dbReference type="PANTHER" id="PTHR37423">
    <property type="entry name" value="SOLUBLE LYTIC MUREIN TRANSGLYCOSYLASE-RELATED"/>
    <property type="match status" value="1"/>
</dbReference>
<evidence type="ECO:0000256" key="1">
    <source>
        <dbReference type="ARBA" id="ARBA00007734"/>
    </source>
</evidence>
<name>A0ABX5CSD4_9ALTE</name>
<evidence type="ECO:0000256" key="2">
    <source>
        <dbReference type="ARBA" id="ARBA00022729"/>
    </source>
</evidence>
<sequence length="687" mass="79078">MSDFYFNSWLGWRSPANIKKMAAMFAGALVGSLFSLLSLSAWASQPLTLPNDIFEQERARYLDVEKKLLTYSKRSVQHLDNDIYDLAHYPLYPYLLRLKLERTMSIRTKREVKQFLEDFDGQPVSYGVRYKWLNYLAKNDYRSTFLENYRSGMGARLTCIALNYRLKEGESEKTVLHEVDALWLHGQSQPEECDPLFAKWKKAGMMTPEMVIKRIEIAAKEDNRAIISYLKRQLPSDKQYLADAWLSVTRDTSRVNKTALFPLKNTSHEAEVIVWAVEKLAWRNPDLAGKVFTRYNDKKVFSNAQQHVMRRAIALSYTLDRLPQAHYWLELADIDGASEDIKLWHISHLLRTKKWQEVVDVIDNAPASLQREENYRYWKARALEALGQTMQATVLYKELAQERHYYGFMASAHIGEIPSLVNTPAPRDTAAIASVAKTPATMRAVEFFRLDRNTEARREWYYLLAHLPDSKVTDAGILAYEWGLYDQAITSFARSGYWDDVERRFPLAFNDVFSEKSEAYSISKSLAMAIARRESSFRSDAISPVGAAGLMQLMPGTARYVAKEKVSRSELFKVNDNVEYGVQYIRYLMDKLNNNPVLVSASYNAGWRKVLEWLPANESLPVDIWIENIPYKETRAYVKAVMAYQHIYDQQLGGNENVFPQLTRDMIPSADAVSTHPVTGTLQLAPR</sequence>
<dbReference type="PANTHER" id="PTHR37423:SF5">
    <property type="entry name" value="SOLUBLE LYTIC MUREIN TRANSGLYCOSYLASE"/>
    <property type="match status" value="1"/>
</dbReference>
<feature type="domain" description="Transglycosylase SLT" evidence="3">
    <location>
        <begin position="512"/>
        <end position="619"/>
    </location>
</feature>
<gene>
    <name evidence="5" type="ORF">C6Y39_08520</name>
</gene>
<dbReference type="SUPFAM" id="SSF53955">
    <property type="entry name" value="Lysozyme-like"/>
    <property type="match status" value="1"/>
</dbReference>
<protein>
    <submittedName>
        <fullName evidence="5">Lytic murein transglycosylase</fullName>
    </submittedName>
</protein>
<evidence type="ECO:0000259" key="3">
    <source>
        <dbReference type="Pfam" id="PF01464"/>
    </source>
</evidence>
<proteinExistence type="inferred from homology"/>
<dbReference type="Pfam" id="PF01464">
    <property type="entry name" value="SLT"/>
    <property type="match status" value="1"/>
</dbReference>
<dbReference type="InterPro" id="IPR023346">
    <property type="entry name" value="Lysozyme-like_dom_sf"/>
</dbReference>
<dbReference type="CDD" id="cd13401">
    <property type="entry name" value="Slt70-like"/>
    <property type="match status" value="1"/>
</dbReference>
<comment type="similarity">
    <text evidence="1">Belongs to the transglycosylase Slt family.</text>
</comment>
<feature type="domain" description="Lytic transglycosylase superhelical linker" evidence="4">
    <location>
        <begin position="435"/>
        <end position="501"/>
    </location>
</feature>
<dbReference type="InterPro" id="IPR008258">
    <property type="entry name" value="Transglycosylase_SLT_dom_1"/>
</dbReference>
<dbReference type="InterPro" id="IPR008939">
    <property type="entry name" value="Lytic_TGlycosylase_superhlx_U"/>
</dbReference>
<accession>A0ABX5CSD4</accession>
<reference evidence="6" key="1">
    <citation type="journal article" date="2020" name="Int. J. Syst. Evol. Microbiol.">
        <title>Alteromonas alba sp. nov., a marine bacterium isolated from the seawater of the West Pacific Ocean.</title>
        <authorList>
            <person name="Sun C."/>
            <person name="Wu Y.-H."/>
            <person name="Xamxidin M."/>
            <person name="Cheng H."/>
            <person name="Xu X.-W."/>
        </authorList>
    </citation>
    <scope>NUCLEOTIDE SEQUENCE [LARGE SCALE GENOMIC DNA]</scope>
    <source>
        <strain evidence="6">9a2</strain>
    </source>
</reference>
<evidence type="ECO:0000313" key="6">
    <source>
        <dbReference type="Proteomes" id="UP000239539"/>
    </source>
</evidence>
<evidence type="ECO:0000313" key="5">
    <source>
        <dbReference type="EMBL" id="PRO69525.1"/>
    </source>
</evidence>
<dbReference type="Proteomes" id="UP000239539">
    <property type="component" value="Unassembled WGS sequence"/>
</dbReference>